<proteinExistence type="predicted"/>
<reference evidence="1" key="1">
    <citation type="submission" date="2023-10" db="EMBL/GenBank/DDBJ databases">
        <authorList>
            <person name="Rodriguez Cubillos JULIANA M."/>
            <person name="De Vega J."/>
        </authorList>
    </citation>
    <scope>NUCLEOTIDE SEQUENCE</scope>
</reference>
<name>A0ACB0KMY3_TRIPR</name>
<evidence type="ECO:0000313" key="2">
    <source>
        <dbReference type="Proteomes" id="UP001177021"/>
    </source>
</evidence>
<comment type="caution">
    <text evidence="1">The sequence shown here is derived from an EMBL/GenBank/DDBJ whole genome shotgun (WGS) entry which is preliminary data.</text>
</comment>
<gene>
    <name evidence="1" type="ORF">MILVUS5_LOCUS24936</name>
</gene>
<dbReference type="Proteomes" id="UP001177021">
    <property type="component" value="Unassembled WGS sequence"/>
</dbReference>
<sequence>MKEPWLREEDGLSVKSPQTQAAYNITVNQLLLQIFKKWDEEKVESIFSLEVATCILDVPLFDVVDEDKLVWCDDVNGNERSAHMEGERKPWLLYFSGENQTDQTFCSISDPTKFYCANNPHRTLRLKLRTVQHGWYLWESTISKYVSNFFLWNPLNLNEVKLPLLQHNGTVFRNFILSCPPTTNDEICSIFLFPTHSPSIFYYQLGDKQWTKRCFYTDIFWDLTMKGIAPLEEKKTFFEDPVYCNGCLYAGMWISRGFIIVVIKKLQYNGFSINCTLDPMVKTSPFMIGFSEDIISNLIAFKDVLFRIDILHALDRVIGAYVYKFDYSKREWGKVENVKDKVFFVSSLDMAFACQTVNREIEGGRIYIALKNLNYVYIYNIEDSSLVTSPPILHLPKNKSHSRWFVPDTFCRMTDTLKEEMGKFHQIRENESKSDLVYLKDAGDEAHNDSTLSLDVVEVIAKHLNDVLDYLQFRASNKLLRLAAPPIQWRSSSSMSMSRFDDLSMCPLFVFSEKDKVFTFLHPKHGLKYKTIIKFPQDNRWNLYSEICCSKDGWLLLVAVGTSFQVLFNPFTKEVLQFPFHHKVIWNIRCFGMSHSPTSSECVTVELIRRFSSTTVYIHFWEDGYTHFMFESNEFPLYNTSPAFHNGLFYFLSLTGKLGVIEATREQISWKVLEELQAPCSTCFNNFLVECDGNLLSVFESHFPKRVQVFKLNESTMTWIKVESLKNQMLFVGKTSFSVTANIPGMENKIYFPRFYGESVVFYSLETNNYHTFQNDEVVNFHHTKEYLNGTWIQPRWH</sequence>
<organism evidence="1 2">
    <name type="scientific">Trifolium pratense</name>
    <name type="common">Red clover</name>
    <dbReference type="NCBI Taxonomy" id="57577"/>
    <lineage>
        <taxon>Eukaryota</taxon>
        <taxon>Viridiplantae</taxon>
        <taxon>Streptophyta</taxon>
        <taxon>Embryophyta</taxon>
        <taxon>Tracheophyta</taxon>
        <taxon>Spermatophyta</taxon>
        <taxon>Magnoliopsida</taxon>
        <taxon>eudicotyledons</taxon>
        <taxon>Gunneridae</taxon>
        <taxon>Pentapetalae</taxon>
        <taxon>rosids</taxon>
        <taxon>fabids</taxon>
        <taxon>Fabales</taxon>
        <taxon>Fabaceae</taxon>
        <taxon>Papilionoideae</taxon>
        <taxon>50 kb inversion clade</taxon>
        <taxon>NPAAA clade</taxon>
        <taxon>Hologalegina</taxon>
        <taxon>IRL clade</taxon>
        <taxon>Trifolieae</taxon>
        <taxon>Trifolium</taxon>
    </lineage>
</organism>
<keyword evidence="2" id="KW-1185">Reference proteome</keyword>
<accession>A0ACB0KMY3</accession>
<dbReference type="EMBL" id="CASHSV030000311">
    <property type="protein sequence ID" value="CAJ2658582.1"/>
    <property type="molecule type" value="Genomic_DNA"/>
</dbReference>
<evidence type="ECO:0000313" key="1">
    <source>
        <dbReference type="EMBL" id="CAJ2658582.1"/>
    </source>
</evidence>
<protein>
    <submittedName>
        <fullName evidence="1">Uncharacterized protein</fullName>
    </submittedName>
</protein>